<dbReference type="InterPro" id="IPR052166">
    <property type="entry name" value="Diverse_Acyl-CoA_DH"/>
</dbReference>
<dbReference type="SUPFAM" id="SSF56645">
    <property type="entry name" value="Acyl-CoA dehydrogenase NM domain-like"/>
    <property type="match status" value="1"/>
</dbReference>
<dbReference type="PANTHER" id="PTHR42803">
    <property type="entry name" value="ACYL-COA DEHYDROGENASE"/>
    <property type="match status" value="1"/>
</dbReference>
<evidence type="ECO:0000259" key="8">
    <source>
        <dbReference type="Pfam" id="PF02770"/>
    </source>
</evidence>
<evidence type="ECO:0000256" key="5">
    <source>
        <dbReference type="ARBA" id="ARBA00023002"/>
    </source>
</evidence>
<reference evidence="10" key="1">
    <citation type="submission" date="2022-09" db="EMBL/GenBank/DDBJ databases">
        <title>Tahibacter sp. nov., isolated from a fresh water.</title>
        <authorList>
            <person name="Baek J.H."/>
            <person name="Lee J.K."/>
            <person name="Kim J.M."/>
            <person name="Jeon C.O."/>
        </authorList>
    </citation>
    <scope>NUCLEOTIDE SEQUENCE</scope>
    <source>
        <strain evidence="10">W38</strain>
    </source>
</reference>
<keyword evidence="4 6" id="KW-0274">FAD</keyword>
<dbReference type="Pfam" id="PF02770">
    <property type="entry name" value="Acyl-CoA_dh_M"/>
    <property type="match status" value="1"/>
</dbReference>
<dbReference type="InterPro" id="IPR006091">
    <property type="entry name" value="Acyl-CoA_Oxase/DH_mid-dom"/>
</dbReference>
<keyword evidence="11" id="KW-1185">Reference proteome</keyword>
<evidence type="ECO:0000313" key="11">
    <source>
        <dbReference type="Proteomes" id="UP001064632"/>
    </source>
</evidence>
<dbReference type="InterPro" id="IPR009100">
    <property type="entry name" value="AcylCoA_DH/oxidase_NM_dom_sf"/>
</dbReference>
<sequence>MNHLATSLRELRFLLWEFLPTESELLSVPPYGGRDRAYYDDVLEKARGFALEMGEAYRASDIEECHLRDDGTVALPTDFERLWSRWSAWAELGAAATGRAEANGDAVMPAPVKQAIMELLMGANPAFMCFGGFTAPAARLIRLHGTPQQKALLLEPLESFHWDACYCATENEAGSDLLAIRTEAEEVGPSLWSLTGDKRYITAGRHDLTDNTVYVVLARLKDAPANSMFLSCFLVPRYWIDTDTGERSDNHVECIGVPRKMGLRGCPNTHLTFGRKGQTRAFLLGDRRNAGLLQFVSLARQARVNSGIFAVGLASTAYLNSVRYARGRVQGRRLSQVSSADAARVPIIEHADVQRMLIDMKARVEACRGLIGKVSLLSARLTRAEHRDQPDADEIAAGRKLVELLVPIVKTYCSEQGWRVCEAAIQLHGGIGYTDSVPVEQYARDARIMSIWEGTTYVQALLLVRDALAFGRNASLMDRLEGMMRDSFAERPLAPSVAPRADELWNAFGECRAAMNGVHRALQERRLDPASFHFTRIAEMFGTTLAAWCLLEAASVAEHAAARTTDAQEHAFYRGKTKAMHYFFDLVLPEVEHARHLVEKTVADDIALQSAEFALID</sequence>
<dbReference type="Gene3D" id="2.40.110.20">
    <property type="match status" value="1"/>
</dbReference>
<feature type="domain" description="Acyl-CoA dehydrogenase/oxidase C-terminal" evidence="7">
    <location>
        <begin position="290"/>
        <end position="466"/>
    </location>
</feature>
<evidence type="ECO:0000256" key="6">
    <source>
        <dbReference type="RuleBase" id="RU362125"/>
    </source>
</evidence>
<dbReference type="Proteomes" id="UP001064632">
    <property type="component" value="Chromosome"/>
</dbReference>
<dbReference type="Gene3D" id="1.20.140.10">
    <property type="entry name" value="Butyryl-CoA Dehydrogenase, subunit A, domain 3"/>
    <property type="match status" value="1"/>
</dbReference>
<dbReference type="PANTHER" id="PTHR42803:SF1">
    <property type="entry name" value="BROAD-SPECIFICITY LINEAR ACYL-COA DEHYDROGENASE FADE5"/>
    <property type="match status" value="1"/>
</dbReference>
<protein>
    <submittedName>
        <fullName evidence="10">Acyl-CoA dehydrogenase</fullName>
    </submittedName>
</protein>
<dbReference type="InterPro" id="IPR025878">
    <property type="entry name" value="Acyl-CoA_dh-like_C_dom"/>
</dbReference>
<proteinExistence type="inferred from homology"/>
<organism evidence="10 11">
    <name type="scientific">Tahibacter amnicola</name>
    <dbReference type="NCBI Taxonomy" id="2976241"/>
    <lineage>
        <taxon>Bacteria</taxon>
        <taxon>Pseudomonadati</taxon>
        <taxon>Pseudomonadota</taxon>
        <taxon>Gammaproteobacteria</taxon>
        <taxon>Lysobacterales</taxon>
        <taxon>Rhodanobacteraceae</taxon>
        <taxon>Tahibacter</taxon>
    </lineage>
</organism>
<dbReference type="InterPro" id="IPR009075">
    <property type="entry name" value="AcylCo_DH/oxidase_C"/>
</dbReference>
<dbReference type="RefSeq" id="WP_261693178.1">
    <property type="nucleotide sequence ID" value="NZ_CP104694.1"/>
</dbReference>
<evidence type="ECO:0000256" key="4">
    <source>
        <dbReference type="ARBA" id="ARBA00022827"/>
    </source>
</evidence>
<dbReference type="SUPFAM" id="SSF47203">
    <property type="entry name" value="Acyl-CoA dehydrogenase C-terminal domain-like"/>
    <property type="match status" value="1"/>
</dbReference>
<accession>A0ABY6B8J1</accession>
<comment type="similarity">
    <text evidence="2 6">Belongs to the acyl-CoA dehydrogenase family.</text>
</comment>
<feature type="domain" description="Acetyl-CoA dehydrogenase-like C-terminal" evidence="9">
    <location>
        <begin position="488"/>
        <end position="601"/>
    </location>
</feature>
<dbReference type="InterPro" id="IPR036250">
    <property type="entry name" value="AcylCo_DH-like_C"/>
</dbReference>
<dbReference type="EMBL" id="CP104694">
    <property type="protein sequence ID" value="UXI66194.1"/>
    <property type="molecule type" value="Genomic_DNA"/>
</dbReference>
<dbReference type="Pfam" id="PF12806">
    <property type="entry name" value="Acyl-CoA_dh_C"/>
    <property type="match status" value="1"/>
</dbReference>
<evidence type="ECO:0000259" key="9">
    <source>
        <dbReference type="Pfam" id="PF12806"/>
    </source>
</evidence>
<feature type="domain" description="Acyl-CoA oxidase/dehydrogenase middle" evidence="8">
    <location>
        <begin position="165"/>
        <end position="273"/>
    </location>
</feature>
<evidence type="ECO:0000259" key="7">
    <source>
        <dbReference type="Pfam" id="PF00441"/>
    </source>
</evidence>
<keyword evidence="3 6" id="KW-0285">Flavoprotein</keyword>
<gene>
    <name evidence="10" type="ORF">N4264_15705</name>
</gene>
<evidence type="ECO:0000256" key="1">
    <source>
        <dbReference type="ARBA" id="ARBA00001974"/>
    </source>
</evidence>
<name>A0ABY6B8J1_9GAMM</name>
<evidence type="ECO:0000313" key="10">
    <source>
        <dbReference type="EMBL" id="UXI66194.1"/>
    </source>
</evidence>
<comment type="cofactor">
    <cofactor evidence="1 6">
        <name>FAD</name>
        <dbReference type="ChEBI" id="CHEBI:57692"/>
    </cofactor>
</comment>
<keyword evidence="5 6" id="KW-0560">Oxidoreductase</keyword>
<evidence type="ECO:0000256" key="3">
    <source>
        <dbReference type="ARBA" id="ARBA00022630"/>
    </source>
</evidence>
<dbReference type="Pfam" id="PF00441">
    <property type="entry name" value="Acyl-CoA_dh_1"/>
    <property type="match status" value="1"/>
</dbReference>
<evidence type="ECO:0000256" key="2">
    <source>
        <dbReference type="ARBA" id="ARBA00009347"/>
    </source>
</evidence>